<evidence type="ECO:0000256" key="1">
    <source>
        <dbReference type="RuleBase" id="RU363076"/>
    </source>
</evidence>
<protein>
    <recommendedName>
        <fullName evidence="1">SURF1-like protein</fullName>
    </recommendedName>
</protein>
<accession>A0A2W5NMS5</accession>
<comment type="similarity">
    <text evidence="1">Belongs to the SURF1 family.</text>
</comment>
<dbReference type="CDD" id="cd06662">
    <property type="entry name" value="SURF1"/>
    <property type="match status" value="1"/>
</dbReference>
<dbReference type="GO" id="GO:0005886">
    <property type="term" value="C:plasma membrane"/>
    <property type="evidence" value="ECO:0007669"/>
    <property type="project" value="UniProtKB-SubCell"/>
</dbReference>
<comment type="caution">
    <text evidence="2">The sequence shown here is derived from an EMBL/GenBank/DDBJ whole genome shotgun (WGS) entry which is preliminary data.</text>
</comment>
<comment type="subcellular location">
    <subcellularLocation>
        <location evidence="1">Cell membrane</location>
        <topology evidence="1">Multi-pass membrane protein</topology>
    </subcellularLocation>
</comment>
<reference evidence="2 3" key="1">
    <citation type="submission" date="2017-08" db="EMBL/GenBank/DDBJ databases">
        <title>Infants hospitalized years apart are colonized by the same room-sourced microbial strains.</title>
        <authorList>
            <person name="Brooks B."/>
            <person name="Olm M.R."/>
            <person name="Firek B.A."/>
            <person name="Baker R."/>
            <person name="Thomas B.C."/>
            <person name="Morowitz M.J."/>
            <person name="Banfield J.F."/>
        </authorList>
    </citation>
    <scope>NUCLEOTIDE SEQUENCE [LARGE SCALE GENOMIC DNA]</scope>
    <source>
        <strain evidence="2">S2_005_002_R2_33</strain>
    </source>
</reference>
<proteinExistence type="inferred from homology"/>
<evidence type="ECO:0000313" key="3">
    <source>
        <dbReference type="Proteomes" id="UP000249082"/>
    </source>
</evidence>
<organism evidence="2 3">
    <name type="scientific">Novosphingobium pentaromativorans</name>
    <dbReference type="NCBI Taxonomy" id="205844"/>
    <lineage>
        <taxon>Bacteria</taxon>
        <taxon>Pseudomonadati</taxon>
        <taxon>Pseudomonadota</taxon>
        <taxon>Alphaproteobacteria</taxon>
        <taxon>Sphingomonadales</taxon>
        <taxon>Sphingomonadaceae</taxon>
        <taxon>Novosphingobium</taxon>
    </lineage>
</organism>
<gene>
    <name evidence="2" type="ORF">DI555_12245</name>
</gene>
<dbReference type="Pfam" id="PF02104">
    <property type="entry name" value="SURF1"/>
    <property type="match status" value="1"/>
</dbReference>
<feature type="transmembrane region" description="Helical" evidence="1">
    <location>
        <begin position="161"/>
        <end position="183"/>
    </location>
</feature>
<sequence length="188" mass="20156">MRRIPVIATVLVLVAVAVMIALGFWQLDRLHQKEALLAHYAGAQRLAQEVDWPRDARGQEDLLYRHARLDCVAVTDHSSIAGRNAKGESGAAQTADCTLADGTRARVVLGWSRLPMAAGGWPGGEVHGVIAPGPRLVASPPLAGLDANAVPDPADIPNNHFAYAVQWFIFAAMALVIYALAVIKRNRA</sequence>
<keyword evidence="1" id="KW-1003">Cell membrane</keyword>
<keyword evidence="1" id="KW-1133">Transmembrane helix</keyword>
<evidence type="ECO:0000313" key="2">
    <source>
        <dbReference type="EMBL" id="PZQ54782.1"/>
    </source>
</evidence>
<keyword evidence="1" id="KW-0472">Membrane</keyword>
<dbReference type="EMBL" id="QFPX01000008">
    <property type="protein sequence ID" value="PZQ54782.1"/>
    <property type="molecule type" value="Genomic_DNA"/>
</dbReference>
<keyword evidence="1" id="KW-0812">Transmembrane</keyword>
<dbReference type="AlphaFoldDB" id="A0A2W5NMS5"/>
<dbReference type="Proteomes" id="UP000249082">
    <property type="component" value="Unassembled WGS sequence"/>
</dbReference>
<name>A0A2W5NMS5_9SPHN</name>
<dbReference type="InterPro" id="IPR002994">
    <property type="entry name" value="Surf1/Shy1"/>
</dbReference>
<feature type="transmembrane region" description="Helical" evidence="1">
    <location>
        <begin position="7"/>
        <end position="27"/>
    </location>
</feature>